<feature type="region of interest" description="Disordered" evidence="9">
    <location>
        <begin position="805"/>
        <end position="869"/>
    </location>
</feature>
<organism evidence="12 13">
    <name type="scientific">Puccinia graminis f. sp. tritici (strain CRL 75-36-700-3 / race SCCL)</name>
    <name type="common">Black stem rust fungus</name>
    <dbReference type="NCBI Taxonomy" id="418459"/>
    <lineage>
        <taxon>Eukaryota</taxon>
        <taxon>Fungi</taxon>
        <taxon>Dikarya</taxon>
        <taxon>Basidiomycota</taxon>
        <taxon>Pucciniomycotina</taxon>
        <taxon>Pucciniomycetes</taxon>
        <taxon>Pucciniales</taxon>
        <taxon>Pucciniaceae</taxon>
        <taxon>Puccinia</taxon>
    </lineage>
</organism>
<dbReference type="GeneID" id="10530720"/>
<dbReference type="PANTHER" id="PTHR13710">
    <property type="entry name" value="DNA HELICASE RECQ FAMILY MEMBER"/>
    <property type="match status" value="1"/>
</dbReference>
<evidence type="ECO:0000256" key="3">
    <source>
        <dbReference type="ARBA" id="ARBA00022840"/>
    </source>
</evidence>
<dbReference type="RefSeq" id="XP_003335235.2">
    <property type="nucleotide sequence ID" value="XM_003335187.2"/>
</dbReference>
<dbReference type="Pfam" id="PF00270">
    <property type="entry name" value="DEAD"/>
    <property type="match status" value="1"/>
</dbReference>
<gene>
    <name evidence="12" type="ORF">PGTG_16842</name>
</gene>
<dbReference type="GO" id="GO:0003677">
    <property type="term" value="F:DNA binding"/>
    <property type="evidence" value="ECO:0007669"/>
    <property type="project" value="UniProtKB-KW"/>
</dbReference>
<dbReference type="InterPro" id="IPR027417">
    <property type="entry name" value="P-loop_NTPase"/>
</dbReference>
<keyword evidence="5" id="KW-0413">Isomerase</keyword>
<dbReference type="Proteomes" id="UP000008783">
    <property type="component" value="Unassembled WGS sequence"/>
</dbReference>
<keyword evidence="2" id="KW-0547">Nucleotide-binding</keyword>
<protein>
    <recommendedName>
        <fullName evidence="7">DNA 3'-5' helicase</fullName>
        <ecNumber evidence="7">5.6.2.4</ecNumber>
    </recommendedName>
</protein>
<dbReference type="KEGG" id="pgr:PGTG_16842"/>
<dbReference type="GO" id="GO:0005524">
    <property type="term" value="F:ATP binding"/>
    <property type="evidence" value="ECO:0007669"/>
    <property type="project" value="UniProtKB-KW"/>
</dbReference>
<evidence type="ECO:0000256" key="9">
    <source>
        <dbReference type="SAM" id="MobiDB-lite"/>
    </source>
</evidence>
<feature type="domain" description="Helicase C-terminal" evidence="11">
    <location>
        <begin position="281"/>
        <end position="432"/>
    </location>
</feature>
<keyword evidence="4" id="KW-0238">DNA-binding</keyword>
<dbReference type="GO" id="GO:0005694">
    <property type="term" value="C:chromosome"/>
    <property type="evidence" value="ECO:0000318"/>
    <property type="project" value="GO_Central"/>
</dbReference>
<keyword evidence="8" id="KW-0175">Coiled coil</keyword>
<sequence>MTLLEMEPDKPKAPKRLEGLVDMDKTALMEHITTRLVELYKDHPKDLQVEAVLSLVRGGHTFVHAGTGFGKTRISEMYFGLFDRKVVVLVLVPLDSLGDDQVREKKLVNITAINLNKMTLNRALLLKIKQGKFSFVYLSPEVFLNSLLFTKLFFSDEFQAILALIVVDEAHMVYLWGLVASKQSKNLIIFAQLEDQAIFRPAYGHIGTRLMATNNVPLLLLSATCRPEAVAAITTSLMLQPSELAMVDGELTRPDIRFIRVKMESTLSSCDDLLRIFAPHTTTAASKAVPMIIYSGTRNRTFQVMKVVNEARDTKKHEYDTKDPFIRRYHAVTGDEDKETTITDFGADKVPVISATMALGLGQNLKRVRCVIHMGRGDPAAIVQMVGRCGRDGNTGLGILFMEPTRKNGKNQLSDFTTGGYQDDDTRMDALAVTTCCLRVALALDNKIGYIPLSNNNPEVKAEVAREVKLGFCKCKCSNCLPTEAEGLMKVIQQANINNFDALLTDPYAMMKNPSIVTMTRKRKRVTPKGTCSYPSALDRFEEFYNMHLGPKAEFIASVFFGQDQARAIVGSIDQIRRADVHNTGLLETLIGGQCFHGQVEFLDQAISEWMDGDYYLLHLRQTADLNRFIETEGIRVREAMASELAILLAQSHARREAEKAKKAATKAAAKAEVAAQKVAERMAMAQDKAQERALLAAEKAAERSRVAEAKKAAKLLATRVRATAKAGLDVTLAQGRSVSRVTPQGHDGITGVNGRTLRSHERGCIANPNTMTLEMQRGVEKGIGRKEAGSAADDEMDRFDKTEEWSNRRAAADANRHAVADGKAQGIKRRREELAENRSVAKKNHAQRQASAVTYGKGVEERSDRGRH</sequence>
<evidence type="ECO:0000256" key="4">
    <source>
        <dbReference type="ARBA" id="ARBA00023125"/>
    </source>
</evidence>
<dbReference type="OrthoDB" id="10261556at2759"/>
<dbReference type="VEuPathDB" id="FungiDB:PGTG_16842"/>
<evidence type="ECO:0000256" key="7">
    <source>
        <dbReference type="ARBA" id="ARBA00034808"/>
    </source>
</evidence>
<dbReference type="Gene3D" id="3.40.50.300">
    <property type="entry name" value="P-loop containing nucleotide triphosphate hydrolases"/>
    <property type="match status" value="2"/>
</dbReference>
<feature type="compositionally biased region" description="Basic and acidic residues" evidence="9">
    <location>
        <begin position="805"/>
        <end position="821"/>
    </location>
</feature>
<evidence type="ECO:0000256" key="6">
    <source>
        <dbReference type="ARBA" id="ARBA00034617"/>
    </source>
</evidence>
<evidence type="ECO:0000313" key="13">
    <source>
        <dbReference type="Proteomes" id="UP000008783"/>
    </source>
</evidence>
<dbReference type="PROSITE" id="PS51194">
    <property type="entry name" value="HELICASE_CTER"/>
    <property type="match status" value="1"/>
</dbReference>
<dbReference type="SMART" id="SM00487">
    <property type="entry name" value="DEXDc"/>
    <property type="match status" value="1"/>
</dbReference>
<dbReference type="GO" id="GO:0000724">
    <property type="term" value="P:double-strand break repair via homologous recombination"/>
    <property type="evidence" value="ECO:0000318"/>
    <property type="project" value="GO_Central"/>
</dbReference>
<dbReference type="HOGENOM" id="CLU_011478_1_0_1"/>
<dbReference type="SUPFAM" id="SSF52540">
    <property type="entry name" value="P-loop containing nucleoside triphosphate hydrolases"/>
    <property type="match status" value="1"/>
</dbReference>
<comment type="catalytic activity">
    <reaction evidence="6">
        <text>Couples ATP hydrolysis with the unwinding of duplex DNA by translocating in the 3'-5' direction.</text>
        <dbReference type="EC" id="5.6.2.4"/>
    </reaction>
</comment>
<proteinExistence type="inferred from homology"/>
<dbReference type="SMART" id="SM00490">
    <property type="entry name" value="HELICc"/>
    <property type="match status" value="1"/>
</dbReference>
<evidence type="ECO:0000256" key="8">
    <source>
        <dbReference type="SAM" id="Coils"/>
    </source>
</evidence>
<evidence type="ECO:0000256" key="2">
    <source>
        <dbReference type="ARBA" id="ARBA00022741"/>
    </source>
</evidence>
<feature type="coiled-coil region" evidence="8">
    <location>
        <begin position="655"/>
        <end position="689"/>
    </location>
</feature>
<dbReference type="InterPro" id="IPR014001">
    <property type="entry name" value="Helicase_ATP-bd"/>
</dbReference>
<evidence type="ECO:0000313" key="12">
    <source>
        <dbReference type="EMBL" id="EFP90816.2"/>
    </source>
</evidence>
<keyword evidence="3" id="KW-0067">ATP-binding</keyword>
<dbReference type="InterPro" id="IPR001650">
    <property type="entry name" value="Helicase_C-like"/>
</dbReference>
<evidence type="ECO:0000256" key="1">
    <source>
        <dbReference type="ARBA" id="ARBA00005446"/>
    </source>
</evidence>
<dbReference type="eggNOG" id="KOG0351">
    <property type="taxonomic scope" value="Eukaryota"/>
</dbReference>
<dbReference type="PROSITE" id="PS51192">
    <property type="entry name" value="HELICASE_ATP_BIND_1"/>
    <property type="match status" value="1"/>
</dbReference>
<evidence type="ECO:0000256" key="5">
    <source>
        <dbReference type="ARBA" id="ARBA00023235"/>
    </source>
</evidence>
<dbReference type="GO" id="GO:0043138">
    <property type="term" value="F:3'-5' DNA helicase activity"/>
    <property type="evidence" value="ECO:0000318"/>
    <property type="project" value="GO_Central"/>
</dbReference>
<reference key="1">
    <citation type="submission" date="2007-01" db="EMBL/GenBank/DDBJ databases">
        <title>The Genome Sequence of Puccinia graminis f. sp. tritici Strain CRL 75-36-700-3.</title>
        <authorList>
            <consortium name="The Broad Institute Genome Sequencing Platform"/>
            <person name="Birren B."/>
            <person name="Lander E."/>
            <person name="Galagan J."/>
            <person name="Nusbaum C."/>
            <person name="Devon K."/>
            <person name="Cuomo C."/>
            <person name="Jaffe D."/>
            <person name="Butler J."/>
            <person name="Alvarez P."/>
            <person name="Gnerre S."/>
            <person name="Grabherr M."/>
            <person name="Mauceli E."/>
            <person name="Brockman W."/>
            <person name="Young S."/>
            <person name="LaButti K."/>
            <person name="Sykes S."/>
            <person name="DeCaprio D."/>
            <person name="Crawford M."/>
            <person name="Koehrsen M."/>
            <person name="Engels R."/>
            <person name="Montgomery P."/>
            <person name="Pearson M."/>
            <person name="Howarth C."/>
            <person name="Larson L."/>
            <person name="White J."/>
            <person name="Zeng Q."/>
            <person name="Kodira C."/>
            <person name="Yandava C."/>
            <person name="Alvarado L."/>
            <person name="O'Leary S."/>
            <person name="Szabo L."/>
            <person name="Dean R."/>
            <person name="Schein J."/>
        </authorList>
    </citation>
    <scope>NUCLEOTIDE SEQUENCE</scope>
    <source>
        <strain>CRL 75-36-700-3</strain>
    </source>
</reference>
<dbReference type="AlphaFoldDB" id="E3L2I3"/>
<dbReference type="Pfam" id="PF00271">
    <property type="entry name" value="Helicase_C"/>
    <property type="match status" value="1"/>
</dbReference>
<accession>E3L2I3</accession>
<keyword evidence="13" id="KW-1185">Reference proteome</keyword>
<dbReference type="STRING" id="418459.E3L2I3"/>
<dbReference type="EC" id="5.6.2.4" evidence="7"/>
<dbReference type="GO" id="GO:0006260">
    <property type="term" value="P:DNA replication"/>
    <property type="evidence" value="ECO:0000318"/>
    <property type="project" value="GO_Central"/>
</dbReference>
<feature type="domain" description="Helicase ATP-binding" evidence="10">
    <location>
        <begin position="52"/>
        <end position="243"/>
    </location>
</feature>
<comment type="similarity">
    <text evidence="1">Belongs to the helicase family. RecQ subfamily.</text>
</comment>
<dbReference type="InterPro" id="IPR011545">
    <property type="entry name" value="DEAD/DEAH_box_helicase_dom"/>
</dbReference>
<feature type="compositionally biased region" description="Basic and acidic residues" evidence="9">
    <location>
        <begin position="859"/>
        <end position="869"/>
    </location>
</feature>
<reference evidence="13" key="2">
    <citation type="journal article" date="2011" name="Proc. Natl. Acad. Sci. U.S.A.">
        <title>Obligate biotrophy features unraveled by the genomic analysis of rust fungi.</title>
        <authorList>
            <person name="Duplessis S."/>
            <person name="Cuomo C.A."/>
            <person name="Lin Y.-C."/>
            <person name="Aerts A."/>
            <person name="Tisserant E."/>
            <person name="Veneault-Fourrey C."/>
            <person name="Joly D.L."/>
            <person name="Hacquard S."/>
            <person name="Amselem J."/>
            <person name="Cantarel B.L."/>
            <person name="Chiu R."/>
            <person name="Coutinho P.M."/>
            <person name="Feau N."/>
            <person name="Field M."/>
            <person name="Frey P."/>
            <person name="Gelhaye E."/>
            <person name="Goldberg J."/>
            <person name="Grabherr M.G."/>
            <person name="Kodira C.D."/>
            <person name="Kohler A."/>
            <person name="Kuees U."/>
            <person name="Lindquist E.A."/>
            <person name="Lucas S.M."/>
            <person name="Mago R."/>
            <person name="Mauceli E."/>
            <person name="Morin E."/>
            <person name="Murat C."/>
            <person name="Pangilinan J.L."/>
            <person name="Park R."/>
            <person name="Pearson M."/>
            <person name="Quesneville H."/>
            <person name="Rouhier N."/>
            <person name="Sakthikumar S."/>
            <person name="Salamov A.A."/>
            <person name="Schmutz J."/>
            <person name="Selles B."/>
            <person name="Shapiro H."/>
            <person name="Tanguay P."/>
            <person name="Tuskan G.A."/>
            <person name="Henrissat B."/>
            <person name="Van de Peer Y."/>
            <person name="Rouze P."/>
            <person name="Ellis J.G."/>
            <person name="Dodds P.N."/>
            <person name="Schein J.E."/>
            <person name="Zhong S."/>
            <person name="Hamelin R.C."/>
            <person name="Grigoriev I.V."/>
            <person name="Szabo L.J."/>
            <person name="Martin F."/>
        </authorList>
    </citation>
    <scope>NUCLEOTIDE SEQUENCE [LARGE SCALE GENOMIC DNA]</scope>
    <source>
        <strain evidence="13">CRL 75-36-700-3 / race SCCL</strain>
    </source>
</reference>
<dbReference type="GO" id="GO:0009378">
    <property type="term" value="F:four-way junction helicase activity"/>
    <property type="evidence" value="ECO:0000318"/>
    <property type="project" value="GO_Central"/>
</dbReference>
<dbReference type="InParanoid" id="E3L2I3"/>
<dbReference type="GO" id="GO:0005737">
    <property type="term" value="C:cytoplasm"/>
    <property type="evidence" value="ECO:0000318"/>
    <property type="project" value="GO_Central"/>
</dbReference>
<evidence type="ECO:0000259" key="11">
    <source>
        <dbReference type="PROSITE" id="PS51194"/>
    </source>
</evidence>
<evidence type="ECO:0000259" key="10">
    <source>
        <dbReference type="PROSITE" id="PS51192"/>
    </source>
</evidence>
<dbReference type="EMBL" id="DS178337">
    <property type="protein sequence ID" value="EFP90816.2"/>
    <property type="molecule type" value="Genomic_DNA"/>
</dbReference>
<name>E3L2I3_PUCGT</name>
<dbReference type="PANTHER" id="PTHR13710:SF105">
    <property type="entry name" value="ATP-DEPENDENT DNA HELICASE Q1"/>
    <property type="match status" value="1"/>
</dbReference>